<dbReference type="Pfam" id="PF12822">
    <property type="entry name" value="ECF_trnsprt"/>
    <property type="match status" value="1"/>
</dbReference>
<comment type="caution">
    <text evidence="2">The sequence shown here is derived from an EMBL/GenBank/DDBJ whole genome shotgun (WGS) entry which is preliminary data.</text>
</comment>
<dbReference type="Proteomes" id="UP000316626">
    <property type="component" value="Unassembled WGS sequence"/>
</dbReference>
<feature type="transmembrane region" description="Helical" evidence="1">
    <location>
        <begin position="12"/>
        <end position="31"/>
    </location>
</feature>
<keyword evidence="3" id="KW-1185">Reference proteome</keyword>
<accession>A0A544TW19</accession>
<dbReference type="RefSeq" id="WP_142640773.1">
    <property type="nucleotide sequence ID" value="NZ_VDGI01000001.1"/>
</dbReference>
<keyword evidence="1" id="KW-0472">Membrane</keyword>
<evidence type="ECO:0000313" key="3">
    <source>
        <dbReference type="Proteomes" id="UP000316626"/>
    </source>
</evidence>
<name>A0A544TW19_9BACI</name>
<dbReference type="EMBL" id="VDGI01000001">
    <property type="protein sequence ID" value="TQR21648.1"/>
    <property type="molecule type" value="Genomic_DNA"/>
</dbReference>
<organism evidence="2 3">
    <name type="scientific">Psychrobacillus vulpis</name>
    <dbReference type="NCBI Taxonomy" id="2325572"/>
    <lineage>
        <taxon>Bacteria</taxon>
        <taxon>Bacillati</taxon>
        <taxon>Bacillota</taxon>
        <taxon>Bacilli</taxon>
        <taxon>Bacillales</taxon>
        <taxon>Bacillaceae</taxon>
        <taxon>Psychrobacillus</taxon>
    </lineage>
</organism>
<gene>
    <name evidence="2" type="ORF">FG384_01450</name>
</gene>
<evidence type="ECO:0000256" key="1">
    <source>
        <dbReference type="SAM" id="Phobius"/>
    </source>
</evidence>
<keyword evidence="1" id="KW-0812">Transmembrane</keyword>
<dbReference type="InterPro" id="IPR024529">
    <property type="entry name" value="ECF_trnsprt_substrate-spec"/>
</dbReference>
<dbReference type="GO" id="GO:0022857">
    <property type="term" value="F:transmembrane transporter activity"/>
    <property type="evidence" value="ECO:0007669"/>
    <property type="project" value="InterPro"/>
</dbReference>
<dbReference type="Gene3D" id="1.10.1760.20">
    <property type="match status" value="1"/>
</dbReference>
<dbReference type="AlphaFoldDB" id="A0A544TW19"/>
<feature type="transmembrane region" description="Helical" evidence="1">
    <location>
        <begin position="105"/>
        <end position="129"/>
    </location>
</feature>
<evidence type="ECO:0000313" key="2">
    <source>
        <dbReference type="EMBL" id="TQR21648.1"/>
    </source>
</evidence>
<dbReference type="OrthoDB" id="9766854at2"/>
<feature type="transmembrane region" description="Helical" evidence="1">
    <location>
        <begin position="75"/>
        <end position="93"/>
    </location>
</feature>
<proteinExistence type="predicted"/>
<feature type="transmembrane region" description="Helical" evidence="1">
    <location>
        <begin position="38"/>
        <end position="63"/>
    </location>
</feature>
<sequence>MKRNFKDDFNMMAMLLIPIAVAVNLVGFQLANVLRLPIFLDTIGTILVGVIAGPWVALLAGLITNLINAIFNPVYLPYALTSMAIGVGAGLLSKYGFFKKIPKTIVSGIIITFIAVIVSAPITVLVFGGATGNTSSLITATFLASGQQLWSAVFSSTFITEIADKVVSVLIVYFIVQKMSDRYLSKMNYGYLYMKRNNKK</sequence>
<protein>
    <submittedName>
        <fullName evidence="2">ECF transporter S component</fullName>
    </submittedName>
</protein>
<feature type="transmembrane region" description="Helical" evidence="1">
    <location>
        <begin position="149"/>
        <end position="176"/>
    </location>
</feature>
<reference evidence="2 3" key="1">
    <citation type="submission" date="2019-06" db="EMBL/GenBank/DDBJ databases">
        <title>Psychrobacillus vulpis sp. nov., a new species isolated from feces of a red fox that inhabits in The Tablas de Daimiel Natural Park, Albacete, Spain.</title>
        <authorList>
            <person name="Rodriguez M."/>
            <person name="Reina J.C."/>
            <person name="Bejar V."/>
            <person name="Llamas I."/>
        </authorList>
    </citation>
    <scope>NUCLEOTIDE SEQUENCE [LARGE SCALE GENOMIC DNA]</scope>
    <source>
        <strain evidence="2 3">Z8</strain>
    </source>
</reference>
<keyword evidence="1" id="KW-1133">Transmembrane helix</keyword>